<dbReference type="Proteomes" id="UP000814140">
    <property type="component" value="Unassembled WGS sequence"/>
</dbReference>
<keyword evidence="2" id="KW-1185">Reference proteome</keyword>
<dbReference type="EMBL" id="MU277187">
    <property type="protein sequence ID" value="KAI0068758.1"/>
    <property type="molecule type" value="Genomic_DNA"/>
</dbReference>
<protein>
    <submittedName>
        <fullName evidence="1">Uncharacterized protein</fullName>
    </submittedName>
</protein>
<gene>
    <name evidence="1" type="ORF">BV25DRAFT_1986331</name>
</gene>
<accession>A0ACB8TK28</accession>
<organism evidence="1 2">
    <name type="scientific">Artomyces pyxidatus</name>
    <dbReference type="NCBI Taxonomy" id="48021"/>
    <lineage>
        <taxon>Eukaryota</taxon>
        <taxon>Fungi</taxon>
        <taxon>Dikarya</taxon>
        <taxon>Basidiomycota</taxon>
        <taxon>Agaricomycotina</taxon>
        <taxon>Agaricomycetes</taxon>
        <taxon>Russulales</taxon>
        <taxon>Auriscalpiaceae</taxon>
        <taxon>Artomyces</taxon>
    </lineage>
</organism>
<reference evidence="1" key="2">
    <citation type="journal article" date="2022" name="New Phytol.">
        <title>Evolutionary transition to the ectomycorrhizal habit in the genomes of a hyperdiverse lineage of mushroom-forming fungi.</title>
        <authorList>
            <person name="Looney B."/>
            <person name="Miyauchi S."/>
            <person name="Morin E."/>
            <person name="Drula E."/>
            <person name="Courty P.E."/>
            <person name="Kohler A."/>
            <person name="Kuo A."/>
            <person name="LaButti K."/>
            <person name="Pangilinan J."/>
            <person name="Lipzen A."/>
            <person name="Riley R."/>
            <person name="Andreopoulos W."/>
            <person name="He G."/>
            <person name="Johnson J."/>
            <person name="Nolan M."/>
            <person name="Tritt A."/>
            <person name="Barry K.W."/>
            <person name="Grigoriev I.V."/>
            <person name="Nagy L.G."/>
            <person name="Hibbett D."/>
            <person name="Henrissat B."/>
            <person name="Matheny P.B."/>
            <person name="Labbe J."/>
            <person name="Martin F.M."/>
        </authorList>
    </citation>
    <scope>NUCLEOTIDE SEQUENCE</scope>
    <source>
        <strain evidence="1">HHB10654</strain>
    </source>
</reference>
<reference evidence="1" key="1">
    <citation type="submission" date="2021-03" db="EMBL/GenBank/DDBJ databases">
        <authorList>
            <consortium name="DOE Joint Genome Institute"/>
            <person name="Ahrendt S."/>
            <person name="Looney B.P."/>
            <person name="Miyauchi S."/>
            <person name="Morin E."/>
            <person name="Drula E."/>
            <person name="Courty P.E."/>
            <person name="Chicoki N."/>
            <person name="Fauchery L."/>
            <person name="Kohler A."/>
            <person name="Kuo A."/>
            <person name="Labutti K."/>
            <person name="Pangilinan J."/>
            <person name="Lipzen A."/>
            <person name="Riley R."/>
            <person name="Andreopoulos W."/>
            <person name="He G."/>
            <person name="Johnson J."/>
            <person name="Barry K.W."/>
            <person name="Grigoriev I.V."/>
            <person name="Nagy L."/>
            <person name="Hibbett D."/>
            <person name="Henrissat B."/>
            <person name="Matheny P.B."/>
            <person name="Labbe J."/>
            <person name="Martin F."/>
        </authorList>
    </citation>
    <scope>NUCLEOTIDE SEQUENCE</scope>
    <source>
        <strain evidence="1">HHB10654</strain>
    </source>
</reference>
<name>A0ACB8TK28_9AGAM</name>
<evidence type="ECO:0000313" key="1">
    <source>
        <dbReference type="EMBL" id="KAI0068758.1"/>
    </source>
</evidence>
<evidence type="ECO:0000313" key="2">
    <source>
        <dbReference type="Proteomes" id="UP000814140"/>
    </source>
</evidence>
<sequence>MSLKYNSFLHSSRNDGKNTSNLSSESLPGRPQAPGASRLQSSGTPSFFTQSAGQLENSDALVHPRRYLPLQADAMRSRHLEGSHANGPRIPGQGVDSSLPTRIDFFKAKDSSQDRRRNSNDSSFQPLRAHPNIPIKREPHNISLTRFSGKNEKYSPDFAGLPANVVEAHSYVDKSSDIRSQSACESDIGAALEGGEDDMTARVLRSFADLKHAKVEIEKQRQSNTHLQAQLAAMKEEKAATMERLNRVKEAAKKAADVHSKNLAEMRTSLSALKAQSQESFIFADQARSSLSDVNAMRHTVKESTDRLESILDESGPLAKGAEAREIITRLQTECVNARHANDLLRDKLTDLSSQWIEAKDRIQELEASHTTHANALKAAVEELSRANSTVLSRNLDLEKIQKELADSLVACLRSDDKHRVLEERVEHLQMTLSERDAALQHTHDLEREHAQLHALLRQKDIDIAALRSMKQEILSSMTTSNEQHSEIGTLRTAVEEQLRTIEQLQSKCAALEKERDENRTSIASLERERPVLVARHQTAISMNKQISEEKAAQLQQLNALQAEFKTVSEASSQHKERLQHTQMRCQILQERFDDQSTTLKLVREAHGDMQERLITAEKAFATTLESETGKLQQELVVLRERNTLLQSNVEDAKRQVKREQDIQTSLQTDFESRLKAERDSGQAHLSTAEERRLQAEQERLRAMSEAEELRGQLSATRDELMATKTQAERALLSSTTHEVEVNDLTLQIRALQAETDSLRERSKTLNERYKINDLSDEERTFAGALQEELHSSHQKMLAEKQNELRRRNNAIAALEGKIATLEKSLARHLKTEKAQNKPTSKNEAQSLLNLSAFAISSHASSSPLRSQAPDRQATSTERKVIPAIPEPAQHRTPPPAAGPCIPPAPAAGRTLFTRLATGESDDIVDFDEEPGPAADAPLQSLGKHDRPDAQSPQNRPVGDADGGRPVRRQRTAKKTETRVAVVSKPVVEQATKVRRGRRGK</sequence>
<comment type="caution">
    <text evidence="1">The sequence shown here is derived from an EMBL/GenBank/DDBJ whole genome shotgun (WGS) entry which is preliminary data.</text>
</comment>
<proteinExistence type="predicted"/>